<dbReference type="AlphaFoldDB" id="A0A8J5JCQ6"/>
<reference evidence="2" key="1">
    <citation type="submission" date="2021-01" db="EMBL/GenBank/DDBJ databases">
        <title>Phytophthora aleatoria, a newly-described species from Pinus radiata is distinct from Phytophthora cactorum isolates based on comparative genomics.</title>
        <authorList>
            <person name="Mcdougal R."/>
            <person name="Panda P."/>
            <person name="Williams N."/>
            <person name="Studholme D.J."/>
        </authorList>
    </citation>
    <scope>NUCLEOTIDE SEQUENCE</scope>
    <source>
        <strain evidence="2">NZFS 4037</strain>
    </source>
</reference>
<dbReference type="Proteomes" id="UP000709295">
    <property type="component" value="Unassembled WGS sequence"/>
</dbReference>
<feature type="region of interest" description="Disordered" evidence="1">
    <location>
        <begin position="162"/>
        <end position="182"/>
    </location>
</feature>
<sequence>MHMDSPATYHLLAPMAIMACGCGGHSPPDTAALKWAANLTCTETGQGFVETSVSSENFGPVNQLWQATIGRNGQSLPTAAFLTCTSYELICSDRKYIARIAWHITPSSHIAPSFYSHRTPAAIFIASVSPNCLSRAPTHFNKPYIPIRKGLFLFHHEGAQGAMSGQHGSQGDAAELSSPNAG</sequence>
<protein>
    <submittedName>
        <fullName evidence="2">Uncharacterized protein</fullName>
    </submittedName>
</protein>
<gene>
    <name evidence="2" type="ORF">JG688_00001926</name>
</gene>
<accession>A0A8J5JCQ6</accession>
<organism evidence="2 3">
    <name type="scientific">Phytophthora aleatoria</name>
    <dbReference type="NCBI Taxonomy" id="2496075"/>
    <lineage>
        <taxon>Eukaryota</taxon>
        <taxon>Sar</taxon>
        <taxon>Stramenopiles</taxon>
        <taxon>Oomycota</taxon>
        <taxon>Peronosporomycetes</taxon>
        <taxon>Peronosporales</taxon>
        <taxon>Peronosporaceae</taxon>
        <taxon>Phytophthora</taxon>
    </lineage>
</organism>
<keyword evidence="3" id="KW-1185">Reference proteome</keyword>
<evidence type="ECO:0000313" key="2">
    <source>
        <dbReference type="EMBL" id="KAG6975880.1"/>
    </source>
</evidence>
<evidence type="ECO:0000256" key="1">
    <source>
        <dbReference type="SAM" id="MobiDB-lite"/>
    </source>
</evidence>
<comment type="caution">
    <text evidence="2">The sequence shown here is derived from an EMBL/GenBank/DDBJ whole genome shotgun (WGS) entry which is preliminary data.</text>
</comment>
<proteinExistence type="predicted"/>
<evidence type="ECO:0000313" key="3">
    <source>
        <dbReference type="Proteomes" id="UP000709295"/>
    </source>
</evidence>
<name>A0A8J5JCQ6_9STRA</name>
<dbReference type="EMBL" id="JAENGY010000047">
    <property type="protein sequence ID" value="KAG6975880.1"/>
    <property type="molecule type" value="Genomic_DNA"/>
</dbReference>